<reference evidence="1 2" key="1">
    <citation type="journal article" date="2018" name="Sci. Data">
        <title>The draft genome sequence of cork oak.</title>
        <authorList>
            <person name="Ramos A.M."/>
            <person name="Usie A."/>
            <person name="Barbosa P."/>
            <person name="Barros P.M."/>
            <person name="Capote T."/>
            <person name="Chaves I."/>
            <person name="Simoes F."/>
            <person name="Abreu I."/>
            <person name="Carrasquinho I."/>
            <person name="Faro C."/>
            <person name="Guimaraes J.B."/>
            <person name="Mendonca D."/>
            <person name="Nobrega F."/>
            <person name="Rodrigues L."/>
            <person name="Saibo N.J.M."/>
            <person name="Varela M.C."/>
            <person name="Egas C."/>
            <person name="Matos J."/>
            <person name="Miguel C.M."/>
            <person name="Oliveira M.M."/>
            <person name="Ricardo C.P."/>
            <person name="Goncalves S."/>
        </authorList>
    </citation>
    <scope>NUCLEOTIDE SEQUENCE [LARGE SCALE GENOMIC DNA]</scope>
    <source>
        <strain evidence="2">cv. HL8</strain>
    </source>
</reference>
<name>A0AAW0KZJ5_QUESU</name>
<accession>A0AAW0KZJ5</accession>
<protein>
    <submittedName>
        <fullName evidence="1">Uncharacterized protein</fullName>
    </submittedName>
</protein>
<sequence>MEQEDGAAAAAPSTFSIKHPLLFLQDYRGGRPCCRCQESVYGPSYYCLECSGILGRALKRYTAIHHKSCAEVPLGCTIPCTQSILSFSLMKRHIILKKKKNTNKRPNAKSAMNLADNTLIAVTAATSTFTPHVLPYRPPSNLLKSTTTH</sequence>
<dbReference type="Proteomes" id="UP000237347">
    <property type="component" value="Unassembled WGS sequence"/>
</dbReference>
<proteinExistence type="predicted"/>
<dbReference type="EMBL" id="PKMF04000193">
    <property type="protein sequence ID" value="KAK7844009.1"/>
    <property type="molecule type" value="Genomic_DNA"/>
</dbReference>
<comment type="caution">
    <text evidence="1">The sequence shown here is derived from an EMBL/GenBank/DDBJ whole genome shotgun (WGS) entry which is preliminary data.</text>
</comment>
<evidence type="ECO:0000313" key="2">
    <source>
        <dbReference type="Proteomes" id="UP000237347"/>
    </source>
</evidence>
<gene>
    <name evidence="1" type="ORF">CFP56_011752</name>
</gene>
<dbReference type="AlphaFoldDB" id="A0AAW0KZJ5"/>
<keyword evidence="2" id="KW-1185">Reference proteome</keyword>
<evidence type="ECO:0000313" key="1">
    <source>
        <dbReference type="EMBL" id="KAK7844009.1"/>
    </source>
</evidence>
<organism evidence="1 2">
    <name type="scientific">Quercus suber</name>
    <name type="common">Cork oak</name>
    <dbReference type="NCBI Taxonomy" id="58331"/>
    <lineage>
        <taxon>Eukaryota</taxon>
        <taxon>Viridiplantae</taxon>
        <taxon>Streptophyta</taxon>
        <taxon>Embryophyta</taxon>
        <taxon>Tracheophyta</taxon>
        <taxon>Spermatophyta</taxon>
        <taxon>Magnoliopsida</taxon>
        <taxon>eudicotyledons</taxon>
        <taxon>Gunneridae</taxon>
        <taxon>Pentapetalae</taxon>
        <taxon>rosids</taxon>
        <taxon>fabids</taxon>
        <taxon>Fagales</taxon>
        <taxon>Fagaceae</taxon>
        <taxon>Quercus</taxon>
    </lineage>
</organism>